<dbReference type="EMBL" id="CYGX02000071">
    <property type="protein sequence ID" value="SIT47057.1"/>
    <property type="molecule type" value="Genomic_DNA"/>
</dbReference>
<dbReference type="SUPFAM" id="SSF50249">
    <property type="entry name" value="Nucleic acid-binding proteins"/>
    <property type="match status" value="1"/>
</dbReference>
<dbReference type="PROSITE" id="PS50935">
    <property type="entry name" value="SSB"/>
    <property type="match status" value="1"/>
</dbReference>
<name>A0A1N7SI42_9BURK</name>
<dbReference type="Pfam" id="PF00436">
    <property type="entry name" value="SSB"/>
    <property type="match status" value="1"/>
</dbReference>
<evidence type="ECO:0008006" key="5">
    <source>
        <dbReference type="Google" id="ProtNLM"/>
    </source>
</evidence>
<proteinExistence type="predicted"/>
<organism evidence="3 4">
    <name type="scientific">Paraburkholderia ribeironis</name>
    <dbReference type="NCBI Taxonomy" id="1247936"/>
    <lineage>
        <taxon>Bacteria</taxon>
        <taxon>Pseudomonadati</taxon>
        <taxon>Pseudomonadota</taxon>
        <taxon>Betaproteobacteria</taxon>
        <taxon>Burkholderiales</taxon>
        <taxon>Burkholderiaceae</taxon>
        <taxon>Paraburkholderia</taxon>
    </lineage>
</organism>
<evidence type="ECO:0000313" key="3">
    <source>
        <dbReference type="EMBL" id="SIT47057.1"/>
    </source>
</evidence>
<dbReference type="InterPro" id="IPR012340">
    <property type="entry name" value="NA-bd_OB-fold"/>
</dbReference>
<dbReference type="InterPro" id="IPR000424">
    <property type="entry name" value="Primosome_PriB/ssb"/>
</dbReference>
<protein>
    <recommendedName>
        <fullName evidence="5">Single-stranded DNA-binding protein</fullName>
    </recommendedName>
</protein>
<accession>A0A1N7SI42</accession>
<gene>
    <name evidence="3" type="ORF">BN2475_710027</name>
</gene>
<sequence length="113" mass="12187">MIEGLVGGRLYGDAQVRTGQNGRRFVTCKVRATTHDGDTIFVNVIAFDDAVQAALLALSDADSIALSGTLTPKVWTDKNGLVKPAVDMIAHKLLSAYDERRDRAERGAERGAE</sequence>
<dbReference type="STRING" id="1247936.BN2475_710027"/>
<keyword evidence="4" id="KW-1185">Reference proteome</keyword>
<reference evidence="3 4" key="1">
    <citation type="submission" date="2016-12" db="EMBL/GenBank/DDBJ databases">
        <authorList>
            <person name="Song W.-J."/>
            <person name="Kurnit D.M."/>
        </authorList>
    </citation>
    <scope>NUCLEOTIDE SEQUENCE [LARGE SCALE GENOMIC DNA]</scope>
    <source>
        <strain evidence="3 4">STM7296</strain>
    </source>
</reference>
<dbReference type="RefSeq" id="WP_094782597.1">
    <property type="nucleotide sequence ID" value="NZ_CYGX02000071.1"/>
</dbReference>
<dbReference type="Gene3D" id="2.40.50.140">
    <property type="entry name" value="Nucleic acid-binding proteins"/>
    <property type="match status" value="1"/>
</dbReference>
<evidence type="ECO:0000256" key="2">
    <source>
        <dbReference type="PROSITE-ProRule" id="PRU00252"/>
    </source>
</evidence>
<evidence type="ECO:0000256" key="1">
    <source>
        <dbReference type="ARBA" id="ARBA00023125"/>
    </source>
</evidence>
<keyword evidence="1 2" id="KW-0238">DNA-binding</keyword>
<dbReference type="GO" id="GO:0003697">
    <property type="term" value="F:single-stranded DNA binding"/>
    <property type="evidence" value="ECO:0007669"/>
    <property type="project" value="InterPro"/>
</dbReference>
<evidence type="ECO:0000313" key="4">
    <source>
        <dbReference type="Proteomes" id="UP000187012"/>
    </source>
</evidence>
<dbReference type="OrthoDB" id="8813484at2"/>
<dbReference type="Proteomes" id="UP000187012">
    <property type="component" value="Unassembled WGS sequence"/>
</dbReference>
<dbReference type="AlphaFoldDB" id="A0A1N7SI42"/>